<keyword evidence="1" id="KW-0472">Membrane</keyword>
<feature type="transmembrane region" description="Helical" evidence="1">
    <location>
        <begin position="35"/>
        <end position="53"/>
    </location>
</feature>
<dbReference type="AlphaFoldDB" id="A0A7X9XCW7"/>
<gene>
    <name evidence="2" type="ORF">HHU12_30030</name>
</gene>
<evidence type="ECO:0000256" key="1">
    <source>
        <dbReference type="SAM" id="Phobius"/>
    </source>
</evidence>
<keyword evidence="1" id="KW-0812">Transmembrane</keyword>
<dbReference type="Pfam" id="PF11335">
    <property type="entry name" value="DUF3137"/>
    <property type="match status" value="1"/>
</dbReference>
<reference evidence="2 3" key="1">
    <citation type="submission" date="2020-04" db="EMBL/GenBank/DDBJ databases">
        <title>Flammeovirga sp. SR4, a novel species isolated from seawater.</title>
        <authorList>
            <person name="Wang X."/>
        </authorList>
    </citation>
    <scope>NUCLEOTIDE SEQUENCE [LARGE SCALE GENOMIC DNA]</scope>
    <source>
        <strain evidence="2 3">ATCC 23126</strain>
    </source>
</reference>
<sequence length="337" mass="39705">MISEKELKAFYKEKLEPQLNSSEESNDSSSNKQTFFKISVAGVVIFFFISVFTSFQIRLTVLLFGLSIFFSIFSILLKKASTPSYKENFKEKVVKSIIKFIDEAWTYSYYDKIRKMDYEKSNLFRDSADVYEGDDFCEGVVGQTRFKSSELHIQNKKVTNTYRSNKNICYDLLFKGFFFQADLSRSYSGSTIIRSKRYREVECFFPVVHVEDSKFSELYVVESNNLVEANAILTPETRRALIKLYYYHNREIDFSFTGKHLYCAVSFNEELFEPSVSGEQTDYDFEYIKKIYSLLYFNKEILQELNLTAEVYADEKDKTITNKNTQNDFQRNTQRFL</sequence>
<dbReference type="EMBL" id="JABANE010000145">
    <property type="protein sequence ID" value="NME72237.1"/>
    <property type="molecule type" value="Genomic_DNA"/>
</dbReference>
<keyword evidence="3" id="KW-1185">Reference proteome</keyword>
<evidence type="ECO:0000313" key="3">
    <source>
        <dbReference type="Proteomes" id="UP000576082"/>
    </source>
</evidence>
<organism evidence="2 3">
    <name type="scientific">Flammeovirga aprica JL-4</name>
    <dbReference type="NCBI Taxonomy" id="694437"/>
    <lineage>
        <taxon>Bacteria</taxon>
        <taxon>Pseudomonadati</taxon>
        <taxon>Bacteroidota</taxon>
        <taxon>Cytophagia</taxon>
        <taxon>Cytophagales</taxon>
        <taxon>Flammeovirgaceae</taxon>
        <taxon>Flammeovirga</taxon>
    </lineage>
</organism>
<proteinExistence type="predicted"/>
<protein>
    <submittedName>
        <fullName evidence="2">DUF3137 domain-containing protein</fullName>
    </submittedName>
</protein>
<dbReference type="Proteomes" id="UP000576082">
    <property type="component" value="Unassembled WGS sequence"/>
</dbReference>
<comment type="caution">
    <text evidence="2">The sequence shown here is derived from an EMBL/GenBank/DDBJ whole genome shotgun (WGS) entry which is preliminary data.</text>
</comment>
<accession>A0A7X9XCW7</accession>
<feature type="transmembrane region" description="Helical" evidence="1">
    <location>
        <begin position="59"/>
        <end position="77"/>
    </location>
</feature>
<keyword evidence="1" id="KW-1133">Transmembrane helix</keyword>
<evidence type="ECO:0000313" key="2">
    <source>
        <dbReference type="EMBL" id="NME72237.1"/>
    </source>
</evidence>
<dbReference type="RefSeq" id="WP_169660430.1">
    <property type="nucleotide sequence ID" value="NZ_JABANE010000145.1"/>
</dbReference>
<dbReference type="InterPro" id="IPR021484">
    <property type="entry name" value="DUF3137"/>
</dbReference>
<name>A0A7X9XCW7_9BACT</name>